<organism evidence="3 4">
    <name type="scientific">Mycobacterium parascrofulaceum ATCC BAA-614</name>
    <dbReference type="NCBI Taxonomy" id="525368"/>
    <lineage>
        <taxon>Bacteria</taxon>
        <taxon>Bacillati</taxon>
        <taxon>Actinomycetota</taxon>
        <taxon>Actinomycetes</taxon>
        <taxon>Mycobacteriales</taxon>
        <taxon>Mycobacteriaceae</taxon>
        <taxon>Mycobacterium</taxon>
        <taxon>Mycobacterium simiae complex</taxon>
    </lineage>
</organism>
<keyword evidence="2" id="KW-1133">Transmembrane helix</keyword>
<accession>D5PAS9</accession>
<name>D5PAS9_9MYCO</name>
<evidence type="ECO:0000256" key="2">
    <source>
        <dbReference type="SAM" id="Phobius"/>
    </source>
</evidence>
<feature type="region of interest" description="Disordered" evidence="1">
    <location>
        <begin position="501"/>
        <end position="542"/>
    </location>
</feature>
<evidence type="ECO:0000313" key="4">
    <source>
        <dbReference type="Proteomes" id="UP000003653"/>
    </source>
</evidence>
<feature type="compositionally biased region" description="Low complexity" evidence="1">
    <location>
        <begin position="527"/>
        <end position="542"/>
    </location>
</feature>
<dbReference type="HOGENOM" id="CLU_043791_0_0_11"/>
<dbReference type="eggNOG" id="COG1159">
    <property type="taxonomic scope" value="Bacteria"/>
</dbReference>
<protein>
    <submittedName>
        <fullName evidence="3">Uncharacterized protein</fullName>
    </submittedName>
</protein>
<dbReference type="AlphaFoldDB" id="D5PAS9"/>
<sequence length="542" mass="56935">MVAGLRLAARAVAGGLAVSGDKPDDPVAAVDALVAGVAPELEAPAVHRREVVLVTGPWLAGVSAVAAALRDRLPEQKFVESAELGSGEAPAAVVFVVSAAAELTASDCALLDAAAAHTDAVVGVVSKIDVHRAWRDVLAANRGTLAAHAPRYGGVPWVGAAALPDVGDPDVDALVRTLSARLADPELARRNRLRAWEFRLKTVAQRFDRDADGAGRRARVDALRDERSTALRQRREAKTERTITLRGQIQQARVQLSHFARNRCSSVRSELQEDAAGLSRRDMPGFEAHTRDRLHEVVAEVNDGTATHLADVAHVVGVATILPPAEELPTVDVPPPPLKSRRHETWLMMLLGAGFGLGVALTLSRLMSGLAARLSPALSVVAAVTCAAMGLAVTVLVVHIRSLLRDRALLDRWAGEVTSSLRSVAEELVATRVLVAESVLSKAVMAQDEVESAEVGGQVSAIDRELRAHAMAASRAAAARDREMPAVRAALDAVRAELGEAGIPTADDSASDVEKAAATETTEKPASRSGDGDLSGSSESLL</sequence>
<reference evidence="3 4" key="1">
    <citation type="submission" date="2010-04" db="EMBL/GenBank/DDBJ databases">
        <authorList>
            <person name="Muzny D."/>
            <person name="Qin X."/>
            <person name="Deng J."/>
            <person name="Jiang H."/>
            <person name="Liu Y."/>
            <person name="Qu J."/>
            <person name="Song X.-Z."/>
            <person name="Zhang L."/>
            <person name="Thornton R."/>
            <person name="Coyle M."/>
            <person name="Francisco L."/>
            <person name="Jackson L."/>
            <person name="Javaid M."/>
            <person name="Korchina V."/>
            <person name="Kovar C."/>
            <person name="Mata R."/>
            <person name="Mathew T."/>
            <person name="Ngo R."/>
            <person name="Nguyen L."/>
            <person name="Nguyen N."/>
            <person name="Okwuonu G."/>
            <person name="Ongeri F."/>
            <person name="Pham C."/>
            <person name="Simmons D."/>
            <person name="Wilczek-Boney K."/>
            <person name="Hale W."/>
            <person name="Jakkamsetti A."/>
            <person name="Pham P."/>
            <person name="Ruth R."/>
            <person name="San Lucas F."/>
            <person name="Warren J."/>
            <person name="Zhang J."/>
            <person name="Zhao Z."/>
            <person name="Zhou C."/>
            <person name="Zhu D."/>
            <person name="Lee S."/>
            <person name="Bess C."/>
            <person name="Blankenburg K."/>
            <person name="Forbes L."/>
            <person name="Fu Q."/>
            <person name="Gubbala S."/>
            <person name="Hirani K."/>
            <person name="Jayaseelan J.C."/>
            <person name="Lara F."/>
            <person name="Munidasa M."/>
            <person name="Palculict T."/>
            <person name="Patil S."/>
            <person name="Pu L.-L."/>
            <person name="Saada N."/>
            <person name="Tang L."/>
            <person name="Weissenberger G."/>
            <person name="Zhu Y."/>
            <person name="Hemphill L."/>
            <person name="Shang Y."/>
            <person name="Youmans B."/>
            <person name="Ayvaz T."/>
            <person name="Ross M."/>
            <person name="Santibanez J."/>
            <person name="Aqrawi P."/>
            <person name="Gross S."/>
            <person name="Joshi V."/>
            <person name="Fowler G."/>
            <person name="Nazareth L."/>
            <person name="Reid J."/>
            <person name="Worley K."/>
            <person name="Petrosino J."/>
            <person name="Highlander S."/>
            <person name="Gibbs R."/>
        </authorList>
    </citation>
    <scope>NUCLEOTIDE SEQUENCE [LARGE SCALE GENOMIC DNA]</scope>
    <source>
        <strain evidence="3 4">ATCC BAA-614</strain>
    </source>
</reference>
<gene>
    <name evidence="3" type="ORF">HMPREF0591_3273</name>
</gene>
<dbReference type="EMBL" id="ADNV01000239">
    <property type="protein sequence ID" value="EFG76788.1"/>
    <property type="molecule type" value="Genomic_DNA"/>
</dbReference>
<feature type="compositionally biased region" description="Basic and acidic residues" evidence="1">
    <location>
        <begin position="512"/>
        <end position="526"/>
    </location>
</feature>
<keyword evidence="2" id="KW-0472">Membrane</keyword>
<feature type="transmembrane region" description="Helical" evidence="2">
    <location>
        <begin position="378"/>
        <end position="400"/>
    </location>
</feature>
<evidence type="ECO:0000256" key="1">
    <source>
        <dbReference type="SAM" id="MobiDB-lite"/>
    </source>
</evidence>
<evidence type="ECO:0000313" key="3">
    <source>
        <dbReference type="EMBL" id="EFG76788.1"/>
    </source>
</evidence>
<proteinExistence type="predicted"/>
<keyword evidence="4" id="KW-1185">Reference proteome</keyword>
<keyword evidence="2" id="KW-0812">Transmembrane</keyword>
<dbReference type="Proteomes" id="UP000003653">
    <property type="component" value="Unassembled WGS sequence"/>
</dbReference>
<comment type="caution">
    <text evidence="3">The sequence shown here is derived from an EMBL/GenBank/DDBJ whole genome shotgun (WGS) entry which is preliminary data.</text>
</comment>
<feature type="transmembrane region" description="Helical" evidence="2">
    <location>
        <begin position="346"/>
        <end position="366"/>
    </location>
</feature>